<feature type="transmembrane region" description="Helical" evidence="7">
    <location>
        <begin position="106"/>
        <end position="123"/>
    </location>
</feature>
<feature type="transmembrane region" description="Helical" evidence="7">
    <location>
        <begin position="202"/>
        <end position="223"/>
    </location>
</feature>
<keyword evidence="5 7" id="KW-0472">Membrane</keyword>
<feature type="transmembrane region" description="Helical" evidence="7">
    <location>
        <begin position="296"/>
        <end position="314"/>
    </location>
</feature>
<keyword evidence="4 7" id="KW-1133">Transmembrane helix</keyword>
<evidence type="ECO:0000256" key="1">
    <source>
        <dbReference type="ARBA" id="ARBA00004127"/>
    </source>
</evidence>
<feature type="transmembrane region" description="Helical" evidence="7">
    <location>
        <begin position="67"/>
        <end position="94"/>
    </location>
</feature>
<dbReference type="Pfam" id="PF00361">
    <property type="entry name" value="Proton_antipo_M"/>
    <property type="match status" value="1"/>
</dbReference>
<dbReference type="InterPro" id="IPR001750">
    <property type="entry name" value="ND/Mrp_TM"/>
</dbReference>
<keyword evidence="10" id="KW-1185">Reference proteome</keyword>
<feature type="domain" description="NADH:quinone oxidoreductase/Mrp antiporter transmembrane" evidence="8">
    <location>
        <begin position="124"/>
        <end position="409"/>
    </location>
</feature>
<dbReference type="PANTHER" id="PTHR43507:SF1">
    <property type="entry name" value="NADH-UBIQUINONE OXIDOREDUCTASE CHAIN 4"/>
    <property type="match status" value="1"/>
</dbReference>
<organism evidence="9 10">
    <name type="scientific">Paenimyroides marinum</name>
    <dbReference type="NCBI Taxonomy" id="1159016"/>
    <lineage>
        <taxon>Bacteria</taxon>
        <taxon>Pseudomonadati</taxon>
        <taxon>Bacteroidota</taxon>
        <taxon>Flavobacteriia</taxon>
        <taxon>Flavobacteriales</taxon>
        <taxon>Flavobacteriaceae</taxon>
        <taxon>Paenimyroides</taxon>
    </lineage>
</organism>
<dbReference type="EMBL" id="FNXE01000020">
    <property type="protein sequence ID" value="SEH81639.1"/>
    <property type="molecule type" value="Genomic_DNA"/>
</dbReference>
<feature type="transmembrane region" description="Helical" evidence="7">
    <location>
        <begin position="401"/>
        <end position="419"/>
    </location>
</feature>
<comment type="similarity">
    <text evidence="2">Belongs to the complex I subunit 4 family.</text>
</comment>
<sequence length="468" mass="51524">MAMNCILILLIYILGAGATLASNAKNAGKIALVTSLINAVIALILTADFLNGSDISFVQQWISNPNISLSFVVDGLSLTMLLLTTLLLPIIILASFNTLYSKANQLYALVLFMAFAMAGTFLAQDGLVYYIFWELALLPIFFIGLLWGSDEWKVRKRVMVTFFIYTFAGSLFMLAAFAYLYTKTGSFSWSDLSKVVLSTKEANYIFLAFFLAYGIKIPVFPLHTWQANTYEKSPTIGTMLLSGIMLKMGLYSILRWQMPIAGNVSENILKTVIVLCIIGIIYASLIALRSENIKRLLAYSSMAHVGLIAAGAYIGNTTGYQGAIIQMVAHGFVVVGLFYLADIIHNRYDSYLIKDMGGIRSQAPKFTTFFLIILFASIGLPGTFGFIGEFTLLFALSEKELLYAVFAGTSIILGAYYMLKMFQNAVLGSPNTKVFSEVTTKEYVVLGIICVVLIGLGIYPKLLTDLFI</sequence>
<feature type="transmembrane region" description="Helical" evidence="7">
    <location>
        <begin position="440"/>
        <end position="459"/>
    </location>
</feature>
<dbReference type="Proteomes" id="UP000199634">
    <property type="component" value="Unassembled WGS sequence"/>
</dbReference>
<dbReference type="GO" id="GO:0016020">
    <property type="term" value="C:membrane"/>
    <property type="evidence" value="ECO:0007669"/>
    <property type="project" value="UniProtKB-SubCell"/>
</dbReference>
<feature type="transmembrane region" description="Helical" evidence="7">
    <location>
        <begin position="129"/>
        <end position="148"/>
    </location>
</feature>
<dbReference type="NCBIfam" id="TIGR01972">
    <property type="entry name" value="NDH_I_M"/>
    <property type="match status" value="1"/>
</dbReference>
<reference evidence="9 10" key="1">
    <citation type="submission" date="2016-10" db="EMBL/GenBank/DDBJ databases">
        <authorList>
            <person name="de Groot N.N."/>
        </authorList>
    </citation>
    <scope>NUCLEOTIDE SEQUENCE [LARGE SCALE GENOMIC DNA]</scope>
    <source>
        <strain evidence="9 10">CGMCC 1.10825</strain>
    </source>
</reference>
<keyword evidence="3 6" id="KW-0812">Transmembrane</keyword>
<feature type="transmembrane region" description="Helical" evidence="7">
    <location>
        <begin position="30"/>
        <end position="47"/>
    </location>
</feature>
<dbReference type="GO" id="GO:0048039">
    <property type="term" value="F:ubiquinone binding"/>
    <property type="evidence" value="ECO:0007669"/>
    <property type="project" value="TreeGrafter"/>
</dbReference>
<evidence type="ECO:0000313" key="10">
    <source>
        <dbReference type="Proteomes" id="UP000199634"/>
    </source>
</evidence>
<dbReference type="GO" id="GO:0012505">
    <property type="term" value="C:endomembrane system"/>
    <property type="evidence" value="ECO:0007669"/>
    <property type="project" value="UniProtKB-SubCell"/>
</dbReference>
<evidence type="ECO:0000256" key="6">
    <source>
        <dbReference type="RuleBase" id="RU000320"/>
    </source>
</evidence>
<proteinExistence type="inferred from homology"/>
<evidence type="ECO:0000313" key="9">
    <source>
        <dbReference type="EMBL" id="SEH81639.1"/>
    </source>
</evidence>
<dbReference type="STRING" id="1159016.SAMN02927937_01577"/>
<dbReference type="GO" id="GO:0015990">
    <property type="term" value="P:electron transport coupled proton transport"/>
    <property type="evidence" value="ECO:0007669"/>
    <property type="project" value="TreeGrafter"/>
</dbReference>
<feature type="transmembrane region" description="Helical" evidence="7">
    <location>
        <begin position="160"/>
        <end position="182"/>
    </location>
</feature>
<feature type="transmembrane region" description="Helical" evidence="7">
    <location>
        <begin position="268"/>
        <end position="289"/>
    </location>
</feature>
<evidence type="ECO:0000256" key="7">
    <source>
        <dbReference type="SAM" id="Phobius"/>
    </source>
</evidence>
<gene>
    <name evidence="9" type="ORF">SAMN02927937_01577</name>
</gene>
<accession>A0A1H6L8Q5</accession>
<evidence type="ECO:0000256" key="2">
    <source>
        <dbReference type="ARBA" id="ARBA00009025"/>
    </source>
</evidence>
<name>A0A1H6L8Q5_9FLAO</name>
<feature type="transmembrane region" description="Helical" evidence="7">
    <location>
        <begin position="235"/>
        <end position="256"/>
    </location>
</feature>
<feature type="transmembrane region" description="Helical" evidence="7">
    <location>
        <begin position="6"/>
        <end position="23"/>
    </location>
</feature>
<dbReference type="PRINTS" id="PR01437">
    <property type="entry name" value="NUOXDRDTASE4"/>
</dbReference>
<feature type="transmembrane region" description="Helical" evidence="7">
    <location>
        <begin position="366"/>
        <end position="395"/>
    </location>
</feature>
<evidence type="ECO:0000256" key="4">
    <source>
        <dbReference type="ARBA" id="ARBA00022989"/>
    </source>
</evidence>
<evidence type="ECO:0000259" key="8">
    <source>
        <dbReference type="Pfam" id="PF00361"/>
    </source>
</evidence>
<dbReference type="GO" id="GO:0008137">
    <property type="term" value="F:NADH dehydrogenase (ubiquinone) activity"/>
    <property type="evidence" value="ECO:0007669"/>
    <property type="project" value="InterPro"/>
</dbReference>
<feature type="transmembrane region" description="Helical" evidence="7">
    <location>
        <begin position="320"/>
        <end position="345"/>
    </location>
</feature>
<comment type="subcellular location">
    <subcellularLocation>
        <location evidence="1">Endomembrane system</location>
        <topology evidence="1">Multi-pass membrane protein</topology>
    </subcellularLocation>
    <subcellularLocation>
        <location evidence="6">Membrane</location>
        <topology evidence="6">Multi-pass membrane protein</topology>
    </subcellularLocation>
</comment>
<evidence type="ECO:0000256" key="3">
    <source>
        <dbReference type="ARBA" id="ARBA00022692"/>
    </source>
</evidence>
<dbReference type="GO" id="GO:0003954">
    <property type="term" value="F:NADH dehydrogenase activity"/>
    <property type="evidence" value="ECO:0007669"/>
    <property type="project" value="TreeGrafter"/>
</dbReference>
<dbReference type="AlphaFoldDB" id="A0A1H6L8Q5"/>
<dbReference type="InterPro" id="IPR010227">
    <property type="entry name" value="NADH_Q_OxRdtase_chainM/4"/>
</dbReference>
<evidence type="ECO:0000256" key="5">
    <source>
        <dbReference type="ARBA" id="ARBA00023136"/>
    </source>
</evidence>
<dbReference type="InterPro" id="IPR003918">
    <property type="entry name" value="NADH_UbQ_OxRdtase"/>
</dbReference>
<dbReference type="GO" id="GO:0042773">
    <property type="term" value="P:ATP synthesis coupled electron transport"/>
    <property type="evidence" value="ECO:0007669"/>
    <property type="project" value="InterPro"/>
</dbReference>
<dbReference type="PANTHER" id="PTHR43507">
    <property type="entry name" value="NADH-UBIQUINONE OXIDOREDUCTASE CHAIN 4"/>
    <property type="match status" value="1"/>
</dbReference>
<protein>
    <submittedName>
        <fullName evidence="9">NADH-quinone oxidoreductase subunit M</fullName>
    </submittedName>
</protein>